<sequence length="533" mass="62455">MRKIYEIDEKSFWFDTAIFRMEDRKMAKYRKVQVEYVIAGILLMYTFFSENVMLTGNTNYIVWGVKIALVLFSISFIKELKKVFYHKNSKRIFMILITYSFINIIVFRLIYPGNWCGDELWMLPNVTGYYIVSAQHWLTACFYIASFMLFPSPIGVYILFQAVILYILMYVLRIFSDRLNNKKYVWGILLSLCTGNVLLYNFYPLRCSIYGWFLILLFVSVFMDEERAVYKIITSSVLICSLRSEGMIWLFVIGGIMLIRKSKINQIRIMAIIVALSGIIIKYQNRSFSGAYGDYNLMTAVLDPMKELAQKEYHMAGRESELLEDMDDTIDVDVLLHNSGSGMGVFFAHYEELFRNDKPAIAPDFIKAYLRLIVKYPLVFLNERKTTFIHTMKQTSLILCNNTQSAFADDEKEPYVYVKHFNGFHVKNSNLRTNILDCLSLKNCNPFVRQICTGLFLPACFVWIGICSMGKKRKWDELIFLIGIWLYAAVVILTMPGMEFMYFYPVYLFGMFYGNWMLLRHLDKKYLCTGEKK</sequence>
<proteinExistence type="predicted"/>
<evidence type="ECO:0008006" key="4">
    <source>
        <dbReference type="Google" id="ProtNLM"/>
    </source>
</evidence>
<protein>
    <recommendedName>
        <fullName evidence="4">Glycosyltransferase RgtA/B/C/D-like domain-containing protein</fullName>
    </recommendedName>
</protein>
<name>N2BS11_9FIRM</name>
<keyword evidence="1" id="KW-0472">Membrane</keyword>
<evidence type="ECO:0000313" key="2">
    <source>
        <dbReference type="EMBL" id="EMZ39699.1"/>
    </source>
</evidence>
<dbReference type="AlphaFoldDB" id="N2BS11"/>
<organism evidence="2 3">
    <name type="scientific">Eubacterium plexicaudatum ASF492</name>
    <dbReference type="NCBI Taxonomy" id="1235802"/>
    <lineage>
        <taxon>Bacteria</taxon>
        <taxon>Bacillati</taxon>
        <taxon>Bacillota</taxon>
        <taxon>Clostridia</taxon>
        <taxon>Eubacteriales</taxon>
        <taxon>Eubacteriaceae</taxon>
        <taxon>Eubacterium</taxon>
    </lineage>
</organism>
<keyword evidence="1" id="KW-1133">Transmembrane helix</keyword>
<keyword evidence="1" id="KW-0812">Transmembrane</keyword>
<feature type="transmembrane region" description="Helical" evidence="1">
    <location>
        <begin position="60"/>
        <end position="80"/>
    </location>
</feature>
<dbReference type="Proteomes" id="UP000012589">
    <property type="component" value="Unassembled WGS sequence"/>
</dbReference>
<comment type="caution">
    <text evidence="2">The sequence shown here is derived from an EMBL/GenBank/DDBJ whole genome shotgun (WGS) entry which is preliminary data.</text>
</comment>
<dbReference type="EMBL" id="AQFT01000001">
    <property type="protein sequence ID" value="EMZ39699.1"/>
    <property type="molecule type" value="Genomic_DNA"/>
</dbReference>
<reference evidence="2 3" key="1">
    <citation type="journal article" date="2014" name="Genome Announc.">
        <title>Draft genome sequences of the altered schaedler flora, a defined bacterial community from gnotobiotic mice.</title>
        <authorList>
            <person name="Wannemuehler M.J."/>
            <person name="Overstreet A.M."/>
            <person name="Ward D.V."/>
            <person name="Phillips G.J."/>
        </authorList>
    </citation>
    <scope>NUCLEOTIDE SEQUENCE [LARGE SCALE GENOMIC DNA]</scope>
    <source>
        <strain evidence="2 3">ASF492</strain>
    </source>
</reference>
<feature type="transmembrane region" description="Helical" evidence="1">
    <location>
        <begin position="501"/>
        <end position="519"/>
    </location>
</feature>
<feature type="transmembrane region" description="Helical" evidence="1">
    <location>
        <begin position="209"/>
        <end position="225"/>
    </location>
</feature>
<evidence type="ECO:0000313" key="3">
    <source>
        <dbReference type="Proteomes" id="UP000012589"/>
    </source>
</evidence>
<evidence type="ECO:0000256" key="1">
    <source>
        <dbReference type="SAM" id="Phobius"/>
    </source>
</evidence>
<feature type="transmembrane region" description="Helical" evidence="1">
    <location>
        <begin position="34"/>
        <end position="54"/>
    </location>
</feature>
<feature type="transmembrane region" description="Helical" evidence="1">
    <location>
        <begin position="154"/>
        <end position="172"/>
    </location>
</feature>
<accession>N2BS11</accession>
<feature type="transmembrane region" description="Helical" evidence="1">
    <location>
        <begin position="92"/>
        <end position="111"/>
    </location>
</feature>
<keyword evidence="3" id="KW-1185">Reference proteome</keyword>
<dbReference type="PATRIC" id="fig|1235802.3.peg.32"/>
<dbReference type="eggNOG" id="ENOG50302F9">
    <property type="taxonomic scope" value="Bacteria"/>
</dbReference>
<feature type="transmembrane region" description="Helical" evidence="1">
    <location>
        <begin position="478"/>
        <end position="495"/>
    </location>
</feature>
<dbReference type="STRING" id="1235802.C823_00032"/>
<feature type="transmembrane region" description="Helical" evidence="1">
    <location>
        <begin position="237"/>
        <end position="259"/>
    </location>
</feature>
<dbReference type="HOGENOM" id="CLU_496872_0_0_9"/>
<gene>
    <name evidence="2" type="ORF">C823_00032</name>
</gene>